<dbReference type="Proteomes" id="UP000325529">
    <property type="component" value="Chromosome"/>
</dbReference>
<dbReference type="OrthoDB" id="116799at2"/>
<dbReference type="KEGG" id="ska:CP970_06685"/>
<evidence type="ECO:0000313" key="5">
    <source>
        <dbReference type="EMBL" id="QEU90635.1"/>
    </source>
</evidence>
<proteinExistence type="predicted"/>
<sequence>MRVLLVSPHPDDIALSFGGWVAAHARGLAAKGWRFDLLTVFGTTLYAPHSPRAVTKEAISTLREREDRDYARRHGLRLTSLRQEDCSCLGMDDEEELIAPEATDPRRAAVRQLIAAALAGADLVVAPLAVGGHVDHRIVRTAVRQSLGATPCLWYEDLPYALESPVEVPSDHRPWLVDIRGHEAAKRADLALYRSQMTAADTSEVLSYRPDGASVPCERLWSSAGFPQDLAERMALATLAAVTPDKESL</sequence>
<dbReference type="Pfam" id="PF02585">
    <property type="entry name" value="PIG-L"/>
    <property type="match status" value="1"/>
</dbReference>
<protein>
    <submittedName>
        <fullName evidence="4">KanN</fullName>
    </submittedName>
    <submittedName>
        <fullName evidence="5">PIG-L family deacetylase</fullName>
    </submittedName>
    <submittedName>
        <fullName evidence="3">Uncharacterized protein kacA</fullName>
    </submittedName>
</protein>
<dbReference type="EMBL" id="AB164642">
    <property type="protein sequence ID" value="BAD20763.1"/>
    <property type="molecule type" value="Genomic_DNA"/>
</dbReference>
<evidence type="ECO:0000313" key="3">
    <source>
        <dbReference type="EMBL" id="CAE46942.1"/>
    </source>
</evidence>
<reference evidence="4" key="3">
    <citation type="submission" date="2004-02" db="EMBL/GenBank/DDBJ databases">
        <title>Cloning and sequencing of the kanamycin biosynthetic gene cluster from Streptomyces kanamyceticus DSM 40500.</title>
        <authorList>
            <person name="Aboshanab K.M.A."/>
            <person name="Schmidt-Beissner H."/>
            <person name="Wehmeier U.F."/>
            <person name="Welzel K."/>
            <person name="Vente A."/>
            <person name="Piepersberg W."/>
        </authorList>
    </citation>
    <scope>NUCLEOTIDE SEQUENCE</scope>
    <source>
        <strain evidence="4">DSM 40500</strain>
    </source>
</reference>
<name>Q6L734_STRKN</name>
<evidence type="ECO:0000313" key="4">
    <source>
        <dbReference type="EMBL" id="CAF31592.1"/>
    </source>
</evidence>
<dbReference type="GO" id="GO:0016137">
    <property type="term" value="P:glycoside metabolic process"/>
    <property type="evidence" value="ECO:0007669"/>
    <property type="project" value="UniProtKB-ARBA"/>
</dbReference>
<dbReference type="KEGG" id="ag:CAE46942"/>
<dbReference type="EMBL" id="AJ582817">
    <property type="protein sequence ID" value="CAE46942.1"/>
    <property type="molecule type" value="Genomic_DNA"/>
</dbReference>
<gene>
    <name evidence="4" type="primary">kanN</name>
    <name evidence="3" type="synonym">kacA</name>
    <name evidence="5" type="ORF">CP970_06685</name>
</gene>
<dbReference type="RefSeq" id="WP_055553812.1">
    <property type="nucleotide sequence ID" value="NZ_CP023699.1"/>
</dbReference>
<dbReference type="InterPro" id="IPR003737">
    <property type="entry name" value="GlcNAc_PI_deacetylase-related"/>
</dbReference>
<reference evidence="5 6" key="4">
    <citation type="submission" date="2017-09" db="EMBL/GenBank/DDBJ databases">
        <authorList>
            <person name="Lee N."/>
            <person name="Cho B.-K."/>
        </authorList>
    </citation>
    <scope>NUCLEOTIDE SEQUENCE [LARGE SCALE GENOMIC DNA]</scope>
    <source>
        <strain evidence="5 6">ATCC 12853</strain>
    </source>
</reference>
<dbReference type="AlphaFoldDB" id="Q6L734"/>
<evidence type="ECO:0000313" key="6">
    <source>
        <dbReference type="Proteomes" id="UP000325529"/>
    </source>
</evidence>
<reference evidence="2" key="2">
    <citation type="journal article" date="2004" name="J. Antibiot.">
        <title>The kanamycin biosynthetic gene cluster from Streptomyces kanamyceticus.</title>
        <authorList>
            <person name="Yanai K."/>
            <person name="Murakami T."/>
        </authorList>
    </citation>
    <scope>NUCLEOTIDE SEQUENCE</scope>
</reference>
<dbReference type="BioCyc" id="MetaCyc:MONOMER-17219"/>
<dbReference type="EMBL" id="AJ628422">
    <property type="protein sequence ID" value="CAF31592.1"/>
    <property type="molecule type" value="Genomic_DNA"/>
</dbReference>
<dbReference type="SMR" id="Q6L734"/>
<evidence type="ECO:0000313" key="2">
    <source>
        <dbReference type="EMBL" id="BAD20763.1"/>
    </source>
</evidence>
<keyword evidence="1" id="KW-0862">Zinc</keyword>
<dbReference type="InterPro" id="IPR024078">
    <property type="entry name" value="LmbE-like_dom_sf"/>
</dbReference>
<dbReference type="SUPFAM" id="SSF102588">
    <property type="entry name" value="LmbE-like"/>
    <property type="match status" value="1"/>
</dbReference>
<keyword evidence="6" id="KW-1185">Reference proteome</keyword>
<reference evidence="3" key="1">
    <citation type="journal article" date="2004" name="Arch. Biochem. Biophys.">
        <title>A gene cluster for biosynthesis of kanamycin from Streptomyces kanamyceticus: comparison with gentamicin biosynthetic gene cluster.</title>
        <authorList>
            <person name="Kharel M.K."/>
            <person name="Subba B."/>
            <person name="Basnet D.B."/>
            <person name="Woo J.S."/>
            <person name="Lee H.C."/>
            <person name="Liou K."/>
            <person name="Sohng J.K."/>
        </authorList>
    </citation>
    <scope>NUCLEOTIDE SEQUENCE</scope>
    <source>
        <strain evidence="3">ATCC12853</strain>
    </source>
</reference>
<dbReference type="EMBL" id="CP023699">
    <property type="protein sequence ID" value="QEU90635.1"/>
    <property type="molecule type" value="Genomic_DNA"/>
</dbReference>
<dbReference type="Gene3D" id="3.40.50.10320">
    <property type="entry name" value="LmbE-like"/>
    <property type="match status" value="1"/>
</dbReference>
<accession>Q6L734</accession>
<organism evidence="2">
    <name type="scientific">Streptomyces kanamyceticus</name>
    <dbReference type="NCBI Taxonomy" id="1967"/>
    <lineage>
        <taxon>Bacteria</taxon>
        <taxon>Bacillati</taxon>
        <taxon>Actinomycetota</taxon>
        <taxon>Actinomycetes</taxon>
        <taxon>Kitasatosporales</taxon>
        <taxon>Streptomycetaceae</taxon>
        <taxon>Streptomyces</taxon>
    </lineage>
</organism>
<evidence type="ECO:0000256" key="1">
    <source>
        <dbReference type="ARBA" id="ARBA00022833"/>
    </source>
</evidence>